<comment type="catalytic activity">
    <reaction evidence="7">
        <text>L-threonyl-[protein] + ATP = O-phospho-L-threonyl-[protein] + ADP + H(+)</text>
        <dbReference type="Rhea" id="RHEA:46608"/>
        <dbReference type="Rhea" id="RHEA-COMP:11060"/>
        <dbReference type="Rhea" id="RHEA-COMP:11605"/>
        <dbReference type="ChEBI" id="CHEBI:15378"/>
        <dbReference type="ChEBI" id="CHEBI:30013"/>
        <dbReference type="ChEBI" id="CHEBI:30616"/>
        <dbReference type="ChEBI" id="CHEBI:61977"/>
        <dbReference type="ChEBI" id="CHEBI:456216"/>
        <dbReference type="EC" id="2.7.11.1"/>
    </reaction>
</comment>
<reference evidence="11 12" key="1">
    <citation type="submission" date="2020-10" db="EMBL/GenBank/DDBJ databases">
        <title>Plant Genome Project.</title>
        <authorList>
            <person name="Zhang R.-G."/>
        </authorList>
    </citation>
    <scope>NUCLEOTIDE SEQUENCE [LARGE SCALE GENOMIC DNA]</scope>
    <source>
        <strain evidence="11">FAFU-HL-1</strain>
        <tissue evidence="11">Leaf</tissue>
    </source>
</reference>
<dbReference type="EMBL" id="JADGMS010000005">
    <property type="protein sequence ID" value="KAF9681451.1"/>
    <property type="molecule type" value="Genomic_DNA"/>
</dbReference>
<keyword evidence="3" id="KW-0808">Transferase</keyword>
<dbReference type="Gene3D" id="3.30.200.20">
    <property type="entry name" value="Phosphorylase Kinase, domain 1"/>
    <property type="match status" value="1"/>
</dbReference>
<evidence type="ECO:0000256" key="6">
    <source>
        <dbReference type="ARBA" id="ARBA00022840"/>
    </source>
</evidence>
<evidence type="ECO:0000313" key="12">
    <source>
        <dbReference type="Proteomes" id="UP000657918"/>
    </source>
</evidence>
<organism evidence="11 12">
    <name type="scientific">Salix dunnii</name>
    <dbReference type="NCBI Taxonomy" id="1413687"/>
    <lineage>
        <taxon>Eukaryota</taxon>
        <taxon>Viridiplantae</taxon>
        <taxon>Streptophyta</taxon>
        <taxon>Embryophyta</taxon>
        <taxon>Tracheophyta</taxon>
        <taxon>Spermatophyta</taxon>
        <taxon>Magnoliopsida</taxon>
        <taxon>eudicotyledons</taxon>
        <taxon>Gunneridae</taxon>
        <taxon>Pentapetalae</taxon>
        <taxon>rosids</taxon>
        <taxon>fabids</taxon>
        <taxon>Malpighiales</taxon>
        <taxon>Salicaceae</taxon>
        <taxon>Saliceae</taxon>
        <taxon>Salix</taxon>
    </lineage>
</organism>
<evidence type="ECO:0000313" key="11">
    <source>
        <dbReference type="EMBL" id="KAF9681451.1"/>
    </source>
</evidence>
<dbReference type="PROSITE" id="PS50011">
    <property type="entry name" value="PROTEIN_KINASE_DOM"/>
    <property type="match status" value="1"/>
</dbReference>
<protein>
    <recommendedName>
        <fullName evidence="1">non-specific serine/threonine protein kinase</fullName>
        <ecNumber evidence="1">2.7.11.1</ecNumber>
    </recommendedName>
</protein>
<feature type="compositionally biased region" description="Low complexity" evidence="9">
    <location>
        <begin position="28"/>
        <end position="39"/>
    </location>
</feature>
<comment type="catalytic activity">
    <reaction evidence="8">
        <text>L-seryl-[protein] + ATP = O-phospho-L-seryl-[protein] + ADP + H(+)</text>
        <dbReference type="Rhea" id="RHEA:17989"/>
        <dbReference type="Rhea" id="RHEA-COMP:9863"/>
        <dbReference type="Rhea" id="RHEA-COMP:11604"/>
        <dbReference type="ChEBI" id="CHEBI:15378"/>
        <dbReference type="ChEBI" id="CHEBI:29999"/>
        <dbReference type="ChEBI" id="CHEBI:30616"/>
        <dbReference type="ChEBI" id="CHEBI:83421"/>
        <dbReference type="ChEBI" id="CHEBI:456216"/>
        <dbReference type="EC" id="2.7.11.1"/>
    </reaction>
</comment>
<dbReference type="Pfam" id="PF12330">
    <property type="entry name" value="Haspin_kinase"/>
    <property type="match status" value="1"/>
</dbReference>
<dbReference type="Proteomes" id="UP000657918">
    <property type="component" value="Unassembled WGS sequence"/>
</dbReference>
<name>A0A835K8R3_9ROSI</name>
<evidence type="ECO:0000256" key="8">
    <source>
        <dbReference type="ARBA" id="ARBA00048679"/>
    </source>
</evidence>
<keyword evidence="5" id="KW-0418">Kinase</keyword>
<dbReference type="GO" id="GO:0000278">
    <property type="term" value="P:mitotic cell cycle"/>
    <property type="evidence" value="ECO:0007669"/>
    <property type="project" value="TreeGrafter"/>
</dbReference>
<gene>
    <name evidence="11" type="ORF">SADUNF_Sadunf05G0002800</name>
</gene>
<keyword evidence="12" id="KW-1185">Reference proteome</keyword>
<dbReference type="FunFam" id="3.30.200.20:FF:000605">
    <property type="entry name" value="Serine/threonine-protein kinase haspin-like protein"/>
    <property type="match status" value="1"/>
</dbReference>
<sequence>MMGSKTGVGSRVDLWSEIIAEEGVGGKQSLQQQHQQPIYQRRRRQTPPQNQSTSQDANLKQLELKDNEIRVRRISIAVAACVDNQPQRKQARKKGKPPVPKGKPVQPPNFEKEKQYFEEVDGFELLEESPSPKSSSTWATGNETNAVVIPHLSSRLEKWLIAKKLNYSCEPSSTLSKILETPTMPPLSTMSGDDFNIVDLITPEKAALKTNSKLHSVHSRIRSYLPSKGVLERNSFAQNSSSMSVGHEGCEDIEGAVKKLSLASTSSLSDHDYVDPLTALLAVCGHEPENIVKVGEGTYGEAFKAGNTVCKIVPIDGDLLVNGEVQKRSEELIEEVILSRTLNNLRSHDADSDNSCTTFIETLDLRVCQGPYDPALVRAWEYWDEKHGSENDHPKEFPEKQCYVVFVLQHGGKDLESFVLLNFDEVQSLLVQVTAGLAVAEAAYEFEHRDLHWGNILLRRNESATVQFILEGKKMIFRTSGLLISIIDFTLSRINTGQDVLFLDLTSDPYLFKETYRKMKEVAEDFWEGSFPKTNVLWLLYLVDIVLLKKSFDRSSKNERDLRSFKKRLSKYNSAKEAILSDPFFSNLLVV</sequence>
<keyword evidence="4" id="KW-0547">Nucleotide-binding</keyword>
<evidence type="ECO:0000259" key="10">
    <source>
        <dbReference type="PROSITE" id="PS50011"/>
    </source>
</evidence>
<evidence type="ECO:0000256" key="3">
    <source>
        <dbReference type="ARBA" id="ARBA00022679"/>
    </source>
</evidence>
<keyword evidence="2" id="KW-0723">Serine/threonine-protein kinase</keyword>
<dbReference type="GO" id="GO:0005737">
    <property type="term" value="C:cytoplasm"/>
    <property type="evidence" value="ECO:0007669"/>
    <property type="project" value="TreeGrafter"/>
</dbReference>
<evidence type="ECO:0000256" key="7">
    <source>
        <dbReference type="ARBA" id="ARBA00047899"/>
    </source>
</evidence>
<evidence type="ECO:0000256" key="2">
    <source>
        <dbReference type="ARBA" id="ARBA00022527"/>
    </source>
</evidence>
<dbReference type="PANTHER" id="PTHR24419:SF18">
    <property type="entry name" value="SERINE_THREONINE-PROTEIN KINASE HASPIN"/>
    <property type="match status" value="1"/>
</dbReference>
<dbReference type="AlphaFoldDB" id="A0A835K8R3"/>
<dbReference type="InterPro" id="IPR024604">
    <property type="entry name" value="GSG2_C"/>
</dbReference>
<evidence type="ECO:0000256" key="9">
    <source>
        <dbReference type="SAM" id="MobiDB-lite"/>
    </source>
</evidence>
<comment type="caution">
    <text evidence="11">The sequence shown here is derived from an EMBL/GenBank/DDBJ whole genome shotgun (WGS) entry which is preliminary data.</text>
</comment>
<dbReference type="SMART" id="SM01331">
    <property type="entry name" value="DUF3635"/>
    <property type="match status" value="1"/>
</dbReference>
<dbReference type="InterPro" id="IPR000719">
    <property type="entry name" value="Prot_kinase_dom"/>
</dbReference>
<evidence type="ECO:0000256" key="1">
    <source>
        <dbReference type="ARBA" id="ARBA00012513"/>
    </source>
</evidence>
<dbReference type="GO" id="GO:0072354">
    <property type="term" value="F:histone H3T3 kinase activity"/>
    <property type="evidence" value="ECO:0007669"/>
    <property type="project" value="TreeGrafter"/>
</dbReference>
<dbReference type="SUPFAM" id="SSF56112">
    <property type="entry name" value="Protein kinase-like (PK-like)"/>
    <property type="match status" value="1"/>
</dbReference>
<dbReference type="OrthoDB" id="21018at2759"/>
<dbReference type="Gene3D" id="1.10.510.10">
    <property type="entry name" value="Transferase(Phosphotransferase) domain 1"/>
    <property type="match status" value="1"/>
</dbReference>
<dbReference type="GO" id="GO:0005634">
    <property type="term" value="C:nucleus"/>
    <property type="evidence" value="ECO:0007669"/>
    <property type="project" value="TreeGrafter"/>
</dbReference>
<dbReference type="EC" id="2.7.11.1" evidence="1"/>
<feature type="compositionally biased region" description="Pro residues" evidence="9">
    <location>
        <begin position="97"/>
        <end position="107"/>
    </location>
</feature>
<evidence type="ECO:0000256" key="4">
    <source>
        <dbReference type="ARBA" id="ARBA00022741"/>
    </source>
</evidence>
<feature type="region of interest" description="Disordered" evidence="9">
    <location>
        <begin position="85"/>
        <end position="112"/>
    </location>
</feature>
<proteinExistence type="predicted"/>
<dbReference type="InterPro" id="IPR011009">
    <property type="entry name" value="Kinase-like_dom_sf"/>
</dbReference>
<dbReference type="SMART" id="SM00220">
    <property type="entry name" value="S_TKc"/>
    <property type="match status" value="1"/>
</dbReference>
<accession>A0A835K8R3</accession>
<dbReference type="PANTHER" id="PTHR24419">
    <property type="entry name" value="INTERLEUKIN-1 RECEPTOR-ASSOCIATED KINASE"/>
    <property type="match status" value="1"/>
</dbReference>
<dbReference type="GO" id="GO:0005524">
    <property type="term" value="F:ATP binding"/>
    <property type="evidence" value="ECO:0007669"/>
    <property type="project" value="UniProtKB-KW"/>
</dbReference>
<evidence type="ECO:0000256" key="5">
    <source>
        <dbReference type="ARBA" id="ARBA00022777"/>
    </source>
</evidence>
<dbReference type="GO" id="GO:0035556">
    <property type="term" value="P:intracellular signal transduction"/>
    <property type="evidence" value="ECO:0007669"/>
    <property type="project" value="TreeGrafter"/>
</dbReference>
<keyword evidence="6" id="KW-0067">ATP-binding</keyword>
<feature type="region of interest" description="Disordered" evidence="9">
    <location>
        <begin position="23"/>
        <end position="61"/>
    </location>
</feature>
<feature type="domain" description="Protein kinase" evidence="10">
    <location>
        <begin position="288"/>
        <end position="591"/>
    </location>
</feature>